<keyword evidence="5" id="KW-0663">Pyridoxal phosphate</keyword>
<comment type="caution">
    <text evidence="12">The sequence shown here is derived from an EMBL/GenBank/DDBJ whole genome shotgun (WGS) entry which is preliminary data.</text>
</comment>
<comment type="catalytic activity">
    <reaction evidence="9">
        <text>L-alanine + 2-oxoglutarate = pyruvate + L-glutamate</text>
        <dbReference type="Rhea" id="RHEA:19453"/>
        <dbReference type="ChEBI" id="CHEBI:15361"/>
        <dbReference type="ChEBI" id="CHEBI:16810"/>
        <dbReference type="ChEBI" id="CHEBI:29985"/>
        <dbReference type="ChEBI" id="CHEBI:57972"/>
        <dbReference type="EC" id="2.6.1.2"/>
    </reaction>
</comment>
<evidence type="ECO:0000313" key="13">
    <source>
        <dbReference type="Proteomes" id="UP001642540"/>
    </source>
</evidence>
<evidence type="ECO:0000313" key="12">
    <source>
        <dbReference type="EMBL" id="CAL8070726.1"/>
    </source>
</evidence>
<proteinExistence type="inferred from homology"/>
<evidence type="ECO:0000256" key="7">
    <source>
        <dbReference type="ARBA" id="ARBA00025785"/>
    </source>
</evidence>
<keyword evidence="4" id="KW-0808">Transferase</keyword>
<reference evidence="12 13" key="1">
    <citation type="submission" date="2024-08" db="EMBL/GenBank/DDBJ databases">
        <authorList>
            <person name="Cucini C."/>
            <person name="Frati F."/>
        </authorList>
    </citation>
    <scope>NUCLEOTIDE SEQUENCE [LARGE SCALE GENOMIC DNA]</scope>
</reference>
<dbReference type="CDD" id="cd00609">
    <property type="entry name" value="AAT_like"/>
    <property type="match status" value="1"/>
</dbReference>
<keyword evidence="3" id="KW-0032">Aminotransferase</keyword>
<evidence type="ECO:0000256" key="3">
    <source>
        <dbReference type="ARBA" id="ARBA00022576"/>
    </source>
</evidence>
<dbReference type="EC" id="2.6.1.2" evidence="8"/>
<dbReference type="PANTHER" id="PTHR11751:SF29">
    <property type="entry name" value="ALANINE TRANSAMINASE"/>
    <property type="match status" value="1"/>
</dbReference>
<accession>A0ABP1PLL7</accession>
<sequence>MVLTQVSASPAATNGVANGNSKSDTNGVRLKSGENAVKVLTLQTTNPHILGFRAMEYAARGPVIMRAIELEQELELAKKNGMQTKFSEIIKMNLGDAHAMGQKPITFVRQVLALISCPELMELSGFNEDVKRKARDILSSCRGGSAGSYSDSRGMHIIRKHVAKYIEQRDGGIPSNPDDIILSAGASEGIRACLKLLKSGEIVDEKSYTNGSIGKRSYNSKKKAGVLIPVPEYPLYSATLEEYNMKKVPYYLDEHADGWDVNVQELETIVENVRKDGNCDPRAVVIINPGNPTGHVLSRDNIEAIIRFAYNQRLLILADEVYQDNVYGAKKFLSFKKVLSEIAAPYNSTELISVHSCSKGFVCECGLRAGYFEVSNMDPDVKSVLTASVAANLCPTVLGQVSLASMLLSSCKNKHT</sequence>
<evidence type="ECO:0000256" key="6">
    <source>
        <dbReference type="ARBA" id="ARBA00025708"/>
    </source>
</evidence>
<evidence type="ECO:0000256" key="8">
    <source>
        <dbReference type="ARBA" id="ARBA00026106"/>
    </source>
</evidence>
<evidence type="ECO:0000256" key="9">
    <source>
        <dbReference type="ARBA" id="ARBA00047412"/>
    </source>
</evidence>
<dbReference type="InterPro" id="IPR015424">
    <property type="entry name" value="PyrdxlP-dep_Trfase"/>
</dbReference>
<evidence type="ECO:0000256" key="1">
    <source>
        <dbReference type="ARBA" id="ARBA00001933"/>
    </source>
</evidence>
<protein>
    <recommendedName>
        <fullName evidence="8">alanine transaminase</fullName>
        <ecNumber evidence="8">2.6.1.2</ecNumber>
    </recommendedName>
</protein>
<gene>
    <name evidence="12" type="ORF">ODALV1_LOCUS1388</name>
</gene>
<dbReference type="InterPro" id="IPR045088">
    <property type="entry name" value="ALAT1/2-like"/>
</dbReference>
<feature type="region of interest" description="Disordered" evidence="10">
    <location>
        <begin position="1"/>
        <end position="28"/>
    </location>
</feature>
<dbReference type="Proteomes" id="UP001642540">
    <property type="component" value="Unassembled WGS sequence"/>
</dbReference>
<organism evidence="12 13">
    <name type="scientific">Orchesella dallaii</name>
    <dbReference type="NCBI Taxonomy" id="48710"/>
    <lineage>
        <taxon>Eukaryota</taxon>
        <taxon>Metazoa</taxon>
        <taxon>Ecdysozoa</taxon>
        <taxon>Arthropoda</taxon>
        <taxon>Hexapoda</taxon>
        <taxon>Collembola</taxon>
        <taxon>Entomobryomorpha</taxon>
        <taxon>Entomobryoidea</taxon>
        <taxon>Orchesellidae</taxon>
        <taxon>Orchesellinae</taxon>
        <taxon>Orchesella</taxon>
    </lineage>
</organism>
<dbReference type="Gene3D" id="1.10.287.1970">
    <property type="match status" value="1"/>
</dbReference>
<evidence type="ECO:0000259" key="11">
    <source>
        <dbReference type="Pfam" id="PF00155"/>
    </source>
</evidence>
<keyword evidence="13" id="KW-1185">Reference proteome</keyword>
<dbReference type="SUPFAM" id="SSF53383">
    <property type="entry name" value="PLP-dependent transferases"/>
    <property type="match status" value="1"/>
</dbReference>
<dbReference type="PANTHER" id="PTHR11751">
    <property type="entry name" value="ALANINE AMINOTRANSFERASE"/>
    <property type="match status" value="1"/>
</dbReference>
<name>A0ABP1PLL7_9HEXA</name>
<evidence type="ECO:0000256" key="2">
    <source>
        <dbReference type="ARBA" id="ARBA00011738"/>
    </source>
</evidence>
<dbReference type="EMBL" id="CAXLJM020000004">
    <property type="protein sequence ID" value="CAL8070726.1"/>
    <property type="molecule type" value="Genomic_DNA"/>
</dbReference>
<dbReference type="InterPro" id="IPR004839">
    <property type="entry name" value="Aminotransferase_I/II_large"/>
</dbReference>
<comment type="similarity">
    <text evidence="7">Belongs to the class-I pyridoxal-phosphate-dependent aminotransferase family. Alanine aminotransferase subfamily.</text>
</comment>
<evidence type="ECO:0000256" key="10">
    <source>
        <dbReference type="SAM" id="MobiDB-lite"/>
    </source>
</evidence>
<comment type="pathway">
    <text evidence="6">Amino-acid degradation; L-alanine degradation via transaminase pathway; pyruvate from L-alanine: step 1/1.</text>
</comment>
<feature type="compositionally biased region" description="Polar residues" evidence="10">
    <location>
        <begin position="1"/>
        <end position="26"/>
    </location>
</feature>
<dbReference type="InterPro" id="IPR015421">
    <property type="entry name" value="PyrdxlP-dep_Trfase_major"/>
</dbReference>
<evidence type="ECO:0000256" key="5">
    <source>
        <dbReference type="ARBA" id="ARBA00022898"/>
    </source>
</evidence>
<evidence type="ECO:0000256" key="4">
    <source>
        <dbReference type="ARBA" id="ARBA00022679"/>
    </source>
</evidence>
<dbReference type="Pfam" id="PF00155">
    <property type="entry name" value="Aminotran_1_2"/>
    <property type="match status" value="1"/>
</dbReference>
<dbReference type="Gene3D" id="3.40.640.10">
    <property type="entry name" value="Type I PLP-dependent aspartate aminotransferase-like (Major domain)"/>
    <property type="match status" value="1"/>
</dbReference>
<feature type="domain" description="Aminotransferase class I/classII large" evidence="11">
    <location>
        <begin position="129"/>
        <end position="405"/>
    </location>
</feature>
<comment type="subunit">
    <text evidence="2">Homodimer.</text>
</comment>
<comment type="cofactor">
    <cofactor evidence="1">
        <name>pyridoxal 5'-phosphate</name>
        <dbReference type="ChEBI" id="CHEBI:597326"/>
    </cofactor>
</comment>